<dbReference type="GO" id="GO:0070534">
    <property type="term" value="P:protein K63-linked ubiquitination"/>
    <property type="evidence" value="ECO:0007669"/>
    <property type="project" value="UniProtKB-UniRule"/>
</dbReference>
<dbReference type="SUPFAM" id="SSF50978">
    <property type="entry name" value="WD40 repeat-like"/>
    <property type="match status" value="1"/>
</dbReference>
<dbReference type="HOGENOM" id="CLU_287434_0_0_1"/>
<evidence type="ECO:0000256" key="3">
    <source>
        <dbReference type="ARBA" id="ARBA00006388"/>
    </source>
</evidence>
<dbReference type="Pfam" id="PF00400">
    <property type="entry name" value="WD40"/>
    <property type="match status" value="2"/>
</dbReference>
<feature type="compositionally biased region" description="Polar residues" evidence="18">
    <location>
        <begin position="692"/>
        <end position="702"/>
    </location>
</feature>
<dbReference type="PANTHER" id="PTHR43995">
    <property type="entry name" value="PRE-MRNA-PROCESSING FACTOR 19"/>
    <property type="match status" value="1"/>
</dbReference>
<evidence type="ECO:0000256" key="5">
    <source>
        <dbReference type="ARBA" id="ARBA00022664"/>
    </source>
</evidence>
<dbReference type="GO" id="GO:0000974">
    <property type="term" value="C:Prp19 complex"/>
    <property type="evidence" value="ECO:0007669"/>
    <property type="project" value="UniProtKB-UniRule"/>
</dbReference>
<evidence type="ECO:0000256" key="10">
    <source>
        <dbReference type="ARBA" id="ARBA00022786"/>
    </source>
</evidence>
<dbReference type="OrthoDB" id="687049at2759"/>
<evidence type="ECO:0000256" key="7">
    <source>
        <dbReference type="ARBA" id="ARBA00022728"/>
    </source>
</evidence>
<keyword evidence="21" id="KW-1185">Reference proteome</keyword>
<dbReference type="AlphaFoldDB" id="F0X8H5"/>
<keyword evidence="12 16" id="KW-0508">mRNA splicing</keyword>
<keyword evidence="9 16" id="KW-0227">DNA damage</keyword>
<evidence type="ECO:0000256" key="9">
    <source>
        <dbReference type="ARBA" id="ARBA00022763"/>
    </source>
</evidence>
<name>F0X8H5_GROCL</name>
<feature type="compositionally biased region" description="Low complexity" evidence="18">
    <location>
        <begin position="562"/>
        <end position="582"/>
    </location>
</feature>
<accession>F0X8H5</accession>
<evidence type="ECO:0000256" key="6">
    <source>
        <dbReference type="ARBA" id="ARBA00022679"/>
    </source>
</evidence>
<evidence type="ECO:0000256" key="12">
    <source>
        <dbReference type="ARBA" id="ARBA00023187"/>
    </source>
</evidence>
<evidence type="ECO:0000256" key="13">
    <source>
        <dbReference type="ARBA" id="ARBA00023204"/>
    </source>
</evidence>
<dbReference type="Gene3D" id="2.130.10.10">
    <property type="entry name" value="YVTN repeat-like/Quinoprotein amine dehydrogenase"/>
    <property type="match status" value="2"/>
</dbReference>
<keyword evidence="4 15" id="KW-0853">WD repeat</keyword>
<dbReference type="PROSITE" id="PS50294">
    <property type="entry name" value="WD_REPEATS_REGION"/>
    <property type="match status" value="1"/>
</dbReference>
<evidence type="ECO:0000313" key="20">
    <source>
        <dbReference type="EMBL" id="EFX05750.1"/>
    </source>
</evidence>
<sequence length="946" mass="102295">MLCALSGEAPEEPVVSKKTGSIYEKRLIEKYIEQNGKEPGTDEELDMEDLLPLKAGSVVRPRPPTLTSIPALLATFQNEWDALALEAYNFQEQLAQTRMELATALYQHDAAIRVIARLTKERDEARESLARVTVAACGTGPSNGDSMAVDDEELPEALAAVVDETLKNLSKSRKRRPVPAGWATAHEISSFSPTASDILPVVTATAISVSSDGRFAAVAGLDGSVGIYSVEARKLERSLKVDEPVTAVVWVDAKIIVGTAKGSIKIFVGGKEAAAMREHAGAVTGVAVHPSGRILASVGPDKTIAFYDLQSLSRVSRAHSNASLTTIAFHPDGHLVAAGTATGDVQVFMTKTGEQATTFNLGAPVEVIVFSENGYWIAATAKGQTTVTIFDLRKEGDEAVAKVLDIGSTVAALAWDYSGQFLATAGPSGLTVQQYAKGAKTWSQTLSSATPAVSVQWGTEAKQLLSVNIDGVVSVLGAKDSVEGFGRLLNGGHIITDPTTLYFDNAQYYGDVAEGELFLGDFVESRQSRPMPARPESASDNSSGTSYAGDETVDIEEGGQGSDRLSSGSQSSTSLPSPLVSNSPPPEVDATLRQLIQEAVARHLEQNQQQHNRVRTTSQLPQLYQRSRQAQAVVMDRQQGEPTVIDLTEEPDSPVFQLRAARLPEQQERSRRGTGSRPTVIDLTDDSPDAQPRQQGGANISSPEYIEVRPARPRRGQQNDTFSELQLSFGFSQFARSHLPALPNIFPFHRQNQNPNPNTHIRNGRRIRGASQDGYFYHGHQPVEVDLEILGQHYLPVNPLRGNQPELNYQMNGILQVPRMGGSNDQPLLGPPPHIPPPPAREGFTRDTGEDVVAVCASCGEELMYDPDGGADNPPAKRARTRKDREEHHFWAVTACGHVYCRRCFENRRSKDPTLGFASNGKATLCAVEGCQTDVTLKKAWVGLFL</sequence>
<gene>
    <name evidence="20" type="ORF">CMQ_3819</name>
</gene>
<comment type="similarity">
    <text evidence="3 16">Belongs to the WD repeat PRP19 family.</text>
</comment>
<dbReference type="GO" id="GO:0061630">
    <property type="term" value="F:ubiquitin protein ligase activity"/>
    <property type="evidence" value="ECO:0007669"/>
    <property type="project" value="UniProtKB-UniRule"/>
</dbReference>
<keyword evidence="6 16" id="KW-0808">Transferase</keyword>
<proteinExistence type="inferred from homology"/>
<evidence type="ECO:0000256" key="4">
    <source>
        <dbReference type="ARBA" id="ARBA00022574"/>
    </source>
</evidence>
<dbReference type="CDD" id="cd16656">
    <property type="entry name" value="RING-Ubox_PRP19"/>
    <property type="match status" value="1"/>
</dbReference>
<dbReference type="STRING" id="655863.F0X8H5"/>
<dbReference type="InterPro" id="IPR036322">
    <property type="entry name" value="WD40_repeat_dom_sf"/>
</dbReference>
<dbReference type="InterPro" id="IPR015943">
    <property type="entry name" value="WD40/YVTN_repeat-like_dom_sf"/>
</dbReference>
<dbReference type="InterPro" id="IPR003613">
    <property type="entry name" value="Ubox_domain"/>
</dbReference>
<keyword evidence="11" id="KW-0697">Rotamase</keyword>
<keyword evidence="11" id="KW-0413">Isomerase</keyword>
<protein>
    <recommendedName>
        <fullName evidence="16">Pre-mRNA-processing factor 19</fullName>
        <ecNumber evidence="16">2.3.2.27</ecNumber>
    </recommendedName>
</protein>
<evidence type="ECO:0000256" key="14">
    <source>
        <dbReference type="ARBA" id="ARBA00023242"/>
    </source>
</evidence>
<evidence type="ECO:0000256" key="15">
    <source>
        <dbReference type="PROSITE-ProRule" id="PRU00221"/>
    </source>
</evidence>
<dbReference type="InterPro" id="IPR013083">
    <property type="entry name" value="Znf_RING/FYVE/PHD"/>
</dbReference>
<comment type="catalytic activity">
    <reaction evidence="16">
        <text>S-ubiquitinyl-[E2 ubiquitin-conjugating enzyme]-L-cysteine + [acceptor protein]-L-lysine = [E2 ubiquitin-conjugating enzyme]-L-cysteine + N(6)-ubiquitinyl-[acceptor protein]-L-lysine.</text>
        <dbReference type="EC" id="2.3.2.27"/>
    </reaction>
</comment>
<dbReference type="SMART" id="SM00504">
    <property type="entry name" value="Ubox"/>
    <property type="match status" value="1"/>
</dbReference>
<dbReference type="GO" id="GO:0003755">
    <property type="term" value="F:peptidyl-prolyl cis-trans isomerase activity"/>
    <property type="evidence" value="ECO:0007669"/>
    <property type="project" value="UniProtKB-KW"/>
</dbReference>
<feature type="repeat" description="WD" evidence="15">
    <location>
        <begin position="276"/>
        <end position="317"/>
    </location>
</feature>
<reference evidence="20 21" key="1">
    <citation type="journal article" date="2011" name="Proc. Natl. Acad. Sci. U.S.A.">
        <title>Genome and transcriptome analyses of the mountain pine beetle-fungal symbiont Grosmannia clavigera, a lodgepole pine pathogen.</title>
        <authorList>
            <person name="DiGuistini S."/>
            <person name="Wang Y."/>
            <person name="Liao N.Y."/>
            <person name="Taylor G."/>
            <person name="Tanguay P."/>
            <person name="Feau N."/>
            <person name="Henrissat B."/>
            <person name="Chan S.K."/>
            <person name="Hesse-Orce U."/>
            <person name="Alamouti S.M."/>
            <person name="Tsui C.K.M."/>
            <person name="Docking R.T."/>
            <person name="Levasseur A."/>
            <person name="Haridas S."/>
            <person name="Robertson G."/>
            <person name="Birol I."/>
            <person name="Holt R.A."/>
            <person name="Marra M.A."/>
            <person name="Hamelin R.C."/>
            <person name="Hirst M."/>
            <person name="Jones S.J.M."/>
            <person name="Bohlmann J."/>
            <person name="Breuil C."/>
        </authorList>
    </citation>
    <scope>NUCLEOTIDE SEQUENCE [LARGE SCALE GENOMIC DNA]</scope>
    <source>
        <strain evidence="21">kw1407 / UAMH 11150</strain>
    </source>
</reference>
<dbReference type="SMART" id="SM00320">
    <property type="entry name" value="WD40"/>
    <property type="match status" value="6"/>
</dbReference>
<evidence type="ECO:0000256" key="18">
    <source>
        <dbReference type="SAM" id="MobiDB-lite"/>
    </source>
</evidence>
<keyword evidence="17" id="KW-0175">Coiled coil</keyword>
<evidence type="ECO:0000256" key="11">
    <source>
        <dbReference type="ARBA" id="ARBA00023110"/>
    </source>
</evidence>
<feature type="domain" description="U-box" evidence="19">
    <location>
        <begin position="1"/>
        <end position="70"/>
    </location>
</feature>
<comment type="subunit">
    <text evidence="16">Homotetramer.</text>
</comment>
<evidence type="ECO:0000259" key="19">
    <source>
        <dbReference type="PROSITE" id="PS51698"/>
    </source>
</evidence>
<dbReference type="PROSITE" id="PS51698">
    <property type="entry name" value="U_BOX"/>
    <property type="match status" value="1"/>
</dbReference>
<comment type="function">
    <text evidence="16">Ubiquitin-protein ligase which is mainly involved pre-mRNA splicing and DNA repair. Required for pre-mRNA splicing as component of the spliceosome.</text>
</comment>
<keyword evidence="14 16" id="KW-0539">Nucleus</keyword>
<dbReference type="PANTHER" id="PTHR43995:SF1">
    <property type="entry name" value="PRE-MRNA-PROCESSING FACTOR 19"/>
    <property type="match status" value="1"/>
</dbReference>
<dbReference type="GO" id="GO:0005737">
    <property type="term" value="C:cytoplasm"/>
    <property type="evidence" value="ECO:0007669"/>
    <property type="project" value="TreeGrafter"/>
</dbReference>
<dbReference type="RefSeq" id="XP_014175232.1">
    <property type="nucleotide sequence ID" value="XM_014319757.1"/>
</dbReference>
<feature type="region of interest" description="Disordered" evidence="18">
    <location>
        <begin position="661"/>
        <end position="718"/>
    </location>
</feature>
<feature type="region of interest" description="Disordered" evidence="18">
    <location>
        <begin position="526"/>
        <end position="587"/>
    </location>
</feature>
<evidence type="ECO:0000256" key="2">
    <source>
        <dbReference type="ARBA" id="ARBA00004906"/>
    </source>
</evidence>
<dbReference type="InterPro" id="IPR055340">
    <property type="entry name" value="RING-Ubox_PRP19"/>
</dbReference>
<dbReference type="InParanoid" id="F0X8H5"/>
<dbReference type="SUPFAM" id="SSF57850">
    <property type="entry name" value="RING/U-box"/>
    <property type="match status" value="1"/>
</dbReference>
<evidence type="ECO:0000256" key="8">
    <source>
        <dbReference type="ARBA" id="ARBA00022737"/>
    </source>
</evidence>
<keyword evidence="13 16" id="KW-0234">DNA repair</keyword>
<evidence type="ECO:0000256" key="1">
    <source>
        <dbReference type="ARBA" id="ARBA00004123"/>
    </source>
</evidence>
<evidence type="ECO:0000313" key="21">
    <source>
        <dbReference type="Proteomes" id="UP000007796"/>
    </source>
</evidence>
<comment type="pathway">
    <text evidence="2 16">Protein modification; protein ubiquitination.</text>
</comment>
<dbReference type="UniPathway" id="UPA00143"/>
<dbReference type="GeneID" id="25976961"/>
<evidence type="ECO:0000256" key="16">
    <source>
        <dbReference type="RuleBase" id="RU367101"/>
    </source>
</evidence>
<dbReference type="InterPro" id="IPR001680">
    <property type="entry name" value="WD40_rpt"/>
</dbReference>
<dbReference type="EMBL" id="GL629735">
    <property type="protein sequence ID" value="EFX05750.1"/>
    <property type="molecule type" value="Genomic_DNA"/>
</dbReference>
<dbReference type="Pfam" id="PF08606">
    <property type="entry name" value="Prp19"/>
    <property type="match status" value="1"/>
</dbReference>
<dbReference type="FunFam" id="3.30.40.10:FF:000027">
    <property type="entry name" value="Pre-mRNA-processing factor 19, putative"/>
    <property type="match status" value="1"/>
</dbReference>
<dbReference type="EC" id="2.3.2.27" evidence="16"/>
<dbReference type="Proteomes" id="UP000007796">
    <property type="component" value="Unassembled WGS sequence"/>
</dbReference>
<dbReference type="eggNOG" id="KOG0289">
    <property type="taxonomic scope" value="Eukaryota"/>
</dbReference>
<dbReference type="GO" id="GO:0000398">
    <property type="term" value="P:mRNA splicing, via spliceosome"/>
    <property type="evidence" value="ECO:0007669"/>
    <property type="project" value="InterPro"/>
</dbReference>
<keyword evidence="8" id="KW-0677">Repeat</keyword>
<dbReference type="InterPro" id="IPR013915">
    <property type="entry name" value="Prp19_cc"/>
</dbReference>
<dbReference type="InterPro" id="IPR038959">
    <property type="entry name" value="Prp19"/>
</dbReference>
<comment type="subcellular location">
    <subcellularLocation>
        <location evidence="1 16">Nucleus</location>
    </subcellularLocation>
</comment>
<dbReference type="GO" id="GO:0006281">
    <property type="term" value="P:DNA repair"/>
    <property type="evidence" value="ECO:0007669"/>
    <property type="project" value="UniProtKB-KW"/>
</dbReference>
<evidence type="ECO:0000256" key="17">
    <source>
        <dbReference type="SAM" id="Coils"/>
    </source>
</evidence>
<keyword evidence="5 16" id="KW-0507">mRNA processing</keyword>
<dbReference type="Gene3D" id="3.30.40.10">
    <property type="entry name" value="Zinc/RING finger domain, C3HC4 (zinc finger)"/>
    <property type="match status" value="1"/>
</dbReference>
<feature type="coiled-coil region" evidence="17">
    <location>
        <begin position="108"/>
        <end position="135"/>
    </location>
</feature>
<organism evidence="21">
    <name type="scientific">Grosmannia clavigera (strain kw1407 / UAMH 11150)</name>
    <name type="common">Blue stain fungus</name>
    <name type="synonym">Graphiocladiella clavigera</name>
    <dbReference type="NCBI Taxonomy" id="655863"/>
    <lineage>
        <taxon>Eukaryota</taxon>
        <taxon>Fungi</taxon>
        <taxon>Dikarya</taxon>
        <taxon>Ascomycota</taxon>
        <taxon>Pezizomycotina</taxon>
        <taxon>Sordariomycetes</taxon>
        <taxon>Sordariomycetidae</taxon>
        <taxon>Ophiostomatales</taxon>
        <taxon>Ophiostomataceae</taxon>
        <taxon>Leptographium</taxon>
    </lineage>
</organism>
<dbReference type="PROSITE" id="PS50082">
    <property type="entry name" value="WD_REPEATS_2"/>
    <property type="match status" value="1"/>
</dbReference>
<keyword evidence="7 16" id="KW-0747">Spliceosome</keyword>
<keyword evidence="10 16" id="KW-0833">Ubl conjugation pathway</keyword>
<dbReference type="GO" id="GO:0071006">
    <property type="term" value="C:U2-type catalytic step 1 spliceosome"/>
    <property type="evidence" value="ECO:0007669"/>
    <property type="project" value="TreeGrafter"/>
</dbReference>